<gene>
    <name evidence="1" type="ORF">Micbo1qcDRAFT_209130</name>
</gene>
<reference evidence="2" key="1">
    <citation type="submission" date="2016-02" db="EMBL/GenBank/DDBJ databases">
        <title>Draft genome sequence of Microdochium bolleyi, a fungal endophyte of beachgrass.</title>
        <authorList>
            <consortium name="DOE Joint Genome Institute"/>
            <person name="David A.S."/>
            <person name="May G."/>
            <person name="Haridas S."/>
            <person name="Lim J."/>
            <person name="Wang M."/>
            <person name="Labutti K."/>
            <person name="Lipzen A."/>
            <person name="Barry K."/>
            <person name="Grigoriev I.V."/>
        </authorList>
    </citation>
    <scope>NUCLEOTIDE SEQUENCE [LARGE SCALE GENOMIC DNA]</scope>
    <source>
        <strain evidence="2">J235TASD1</strain>
    </source>
</reference>
<protein>
    <submittedName>
        <fullName evidence="1">Uncharacterized protein</fullName>
    </submittedName>
</protein>
<dbReference type="STRING" id="196109.A0A136INA6"/>
<dbReference type="AlphaFoldDB" id="A0A136INA6"/>
<evidence type="ECO:0000313" key="1">
    <source>
        <dbReference type="EMBL" id="KXJ86442.1"/>
    </source>
</evidence>
<sequence length="293" mass="30923">MPQETIIDFVDCDGSELWLPSGSRLPIPAKSKIHFPQGGMIANISDKPSDMTLRGSTIKHVSEGSRVVLLCTAVMNTPIGEEIKQQNVPAGGTIVFGRFSGQSDPQQSVFRRLSRDVTLQSHVKLPQKSGAMLTGPMTVGTKGLTLKGSTRLPGPVMLTGPMRLPQKIELPSELILAGGSHVQVPGDNGDELFVGVPGLVLRAGTIIPWGTRLPEGTTLDTSTVIPGGTTLPPGTMVLPGTKLPRGSVVPAGLVIPPHTVMPYHFVRALEELGEDVAMPEGLDVAKNAMTAKL</sequence>
<proteinExistence type="predicted"/>
<accession>A0A136INA6</accession>
<dbReference type="Proteomes" id="UP000070501">
    <property type="component" value="Unassembled WGS sequence"/>
</dbReference>
<dbReference type="InParanoid" id="A0A136INA6"/>
<dbReference type="EMBL" id="KQ964268">
    <property type="protein sequence ID" value="KXJ86442.1"/>
    <property type="molecule type" value="Genomic_DNA"/>
</dbReference>
<evidence type="ECO:0000313" key="2">
    <source>
        <dbReference type="Proteomes" id="UP000070501"/>
    </source>
</evidence>
<keyword evidence="2" id="KW-1185">Reference proteome</keyword>
<organism evidence="1 2">
    <name type="scientific">Microdochium bolleyi</name>
    <dbReference type="NCBI Taxonomy" id="196109"/>
    <lineage>
        <taxon>Eukaryota</taxon>
        <taxon>Fungi</taxon>
        <taxon>Dikarya</taxon>
        <taxon>Ascomycota</taxon>
        <taxon>Pezizomycotina</taxon>
        <taxon>Sordariomycetes</taxon>
        <taxon>Xylariomycetidae</taxon>
        <taxon>Xylariales</taxon>
        <taxon>Microdochiaceae</taxon>
        <taxon>Microdochium</taxon>
    </lineage>
</organism>
<dbReference type="OrthoDB" id="5245242at2759"/>
<name>A0A136INA6_9PEZI</name>
<dbReference type="SUPFAM" id="SSF51161">
    <property type="entry name" value="Trimeric LpxA-like enzymes"/>
    <property type="match status" value="1"/>
</dbReference>
<dbReference type="InterPro" id="IPR011004">
    <property type="entry name" value="Trimer_LpxA-like_sf"/>
</dbReference>